<evidence type="ECO:0000313" key="3">
    <source>
        <dbReference type="Proteomes" id="UP000033632"/>
    </source>
</evidence>
<dbReference type="AlphaFoldDB" id="A0A0F5FE82"/>
<dbReference type="PROSITE" id="PS01094">
    <property type="entry name" value="UPF0076"/>
    <property type="match status" value="1"/>
</dbReference>
<comment type="caution">
    <text evidence="2">The sequence shown here is derived from an EMBL/GenBank/DDBJ whole genome shotgun (WGS) entry which is preliminary data.</text>
</comment>
<dbReference type="RefSeq" id="WP_046110388.1">
    <property type="nucleotide sequence ID" value="NZ_JZEX01000179.1"/>
</dbReference>
<comment type="similarity">
    <text evidence="1">Belongs to the RutC family.</text>
</comment>
<dbReference type="STRING" id="443610.VE25_19770"/>
<protein>
    <submittedName>
        <fullName evidence="2">Endoribonuclease</fullName>
    </submittedName>
</protein>
<evidence type="ECO:0000256" key="1">
    <source>
        <dbReference type="ARBA" id="ARBA00010552"/>
    </source>
</evidence>
<dbReference type="OrthoDB" id="9803101at2"/>
<dbReference type="InterPro" id="IPR006175">
    <property type="entry name" value="YjgF/YER057c/UK114"/>
</dbReference>
<sequence>MSIERIDVGPRMSQAVVHGDTVYLAGIVADDRNSRSVAEQTTQILSRIDDLLARAGSDKTKLLKATIWLRDIASFDEMNSVWDRWVAPGHTPARACVESRMAAPDILVEIQVTAVKS</sequence>
<dbReference type="CDD" id="cd06150">
    <property type="entry name" value="YjgF_YER057c_UK114_like_2"/>
    <property type="match status" value="1"/>
</dbReference>
<dbReference type="PATRIC" id="fig|443610.3.peg.2273"/>
<organism evidence="2 3">
    <name type="scientific">Devosia geojensis</name>
    <dbReference type="NCBI Taxonomy" id="443610"/>
    <lineage>
        <taxon>Bacteria</taxon>
        <taxon>Pseudomonadati</taxon>
        <taxon>Pseudomonadota</taxon>
        <taxon>Alphaproteobacteria</taxon>
        <taxon>Hyphomicrobiales</taxon>
        <taxon>Devosiaceae</taxon>
        <taxon>Devosia</taxon>
    </lineage>
</organism>
<dbReference type="Proteomes" id="UP000033632">
    <property type="component" value="Unassembled WGS sequence"/>
</dbReference>
<dbReference type="InterPro" id="IPR035959">
    <property type="entry name" value="RutC-like_sf"/>
</dbReference>
<dbReference type="EMBL" id="JZEX01000179">
    <property type="protein sequence ID" value="KKB07083.1"/>
    <property type="molecule type" value="Genomic_DNA"/>
</dbReference>
<gene>
    <name evidence="2" type="ORF">VE25_19770</name>
</gene>
<dbReference type="InterPro" id="IPR035709">
    <property type="entry name" value="YoaB-like"/>
</dbReference>
<proteinExistence type="inferred from homology"/>
<dbReference type="SUPFAM" id="SSF55298">
    <property type="entry name" value="YjgF-like"/>
    <property type="match status" value="1"/>
</dbReference>
<accession>A0A0F5FE82</accession>
<dbReference type="Pfam" id="PF01042">
    <property type="entry name" value="Ribonuc_L-PSP"/>
    <property type="match status" value="1"/>
</dbReference>
<dbReference type="PANTHER" id="PTHR47328:SF1">
    <property type="entry name" value="RUTC FAMILY PROTEIN YOAB"/>
    <property type="match status" value="1"/>
</dbReference>
<name>A0A0F5FE82_9HYPH</name>
<dbReference type="PANTHER" id="PTHR47328">
    <property type="match status" value="1"/>
</dbReference>
<dbReference type="InterPro" id="IPR019897">
    <property type="entry name" value="RidA_CS"/>
</dbReference>
<dbReference type="Gene3D" id="3.30.1330.40">
    <property type="entry name" value="RutC-like"/>
    <property type="match status" value="1"/>
</dbReference>
<evidence type="ECO:0000313" key="2">
    <source>
        <dbReference type="EMBL" id="KKB07083.1"/>
    </source>
</evidence>
<keyword evidence="3" id="KW-1185">Reference proteome</keyword>
<reference evidence="2 3" key="1">
    <citation type="submission" date="2015-03" db="EMBL/GenBank/DDBJ databases">
        <authorList>
            <person name="Hassan Y.I."/>
            <person name="Lepp D."/>
            <person name="Li X.-Z."/>
            <person name="Zhou T."/>
        </authorList>
    </citation>
    <scope>NUCLEOTIDE SEQUENCE [LARGE SCALE GENOMIC DNA]</scope>
    <source>
        <strain evidence="2 3">BD-c194</strain>
    </source>
</reference>